<dbReference type="PATRIC" id="fig|472175.3.peg.1170"/>
<evidence type="ECO:0000256" key="5">
    <source>
        <dbReference type="ARBA" id="ARBA00023136"/>
    </source>
</evidence>
<feature type="transmembrane region" description="Helical" evidence="6">
    <location>
        <begin position="39"/>
        <end position="58"/>
    </location>
</feature>
<comment type="caution">
    <text evidence="7">The sequence shown here is derived from an EMBL/GenBank/DDBJ whole genome shotgun (WGS) entry which is preliminary data.</text>
</comment>
<comment type="subcellular location">
    <subcellularLocation>
        <location evidence="1">Membrane</location>
        <topology evidence="1">Multi-pass membrane protein</topology>
    </subcellularLocation>
</comment>
<feature type="transmembrane region" description="Helical" evidence="6">
    <location>
        <begin position="70"/>
        <end position="93"/>
    </location>
</feature>
<evidence type="ECO:0000256" key="4">
    <source>
        <dbReference type="ARBA" id="ARBA00022989"/>
    </source>
</evidence>
<dbReference type="InterPro" id="IPR002549">
    <property type="entry name" value="AI-2E-like"/>
</dbReference>
<feature type="transmembrane region" description="Helical" evidence="6">
    <location>
        <begin position="299"/>
        <end position="327"/>
    </location>
</feature>
<keyword evidence="4 6" id="KW-1133">Transmembrane helix</keyword>
<keyword evidence="5 6" id="KW-0472">Membrane</keyword>
<feature type="transmembrane region" description="Helical" evidence="6">
    <location>
        <begin position="14"/>
        <end position="33"/>
    </location>
</feature>
<dbReference type="GO" id="GO:0016020">
    <property type="term" value="C:membrane"/>
    <property type="evidence" value="ECO:0007669"/>
    <property type="project" value="UniProtKB-SubCell"/>
</dbReference>
<evidence type="ECO:0000256" key="3">
    <source>
        <dbReference type="ARBA" id="ARBA00022692"/>
    </source>
</evidence>
<dbReference type="STRING" id="472175.EL18_01164"/>
<dbReference type="GO" id="GO:0055085">
    <property type="term" value="P:transmembrane transport"/>
    <property type="evidence" value="ECO:0007669"/>
    <property type="project" value="TreeGrafter"/>
</dbReference>
<evidence type="ECO:0000256" key="6">
    <source>
        <dbReference type="SAM" id="Phobius"/>
    </source>
</evidence>
<dbReference type="PANTHER" id="PTHR21716">
    <property type="entry name" value="TRANSMEMBRANE PROTEIN"/>
    <property type="match status" value="1"/>
</dbReference>
<dbReference type="OrthoDB" id="5761230at2"/>
<protein>
    <recommendedName>
        <fullName evidence="9">Permease</fullName>
    </recommendedName>
</protein>
<dbReference type="EMBL" id="JMQM01000001">
    <property type="protein sequence ID" value="KFB10134.1"/>
    <property type="molecule type" value="Genomic_DNA"/>
</dbReference>
<keyword evidence="8" id="KW-1185">Reference proteome</keyword>
<name>A0A084UAZ8_9HYPH</name>
<dbReference type="PANTHER" id="PTHR21716:SF62">
    <property type="entry name" value="TRANSPORT PROTEIN YDBI-RELATED"/>
    <property type="match status" value="1"/>
</dbReference>
<gene>
    <name evidence="7" type="ORF">EL18_01164</name>
</gene>
<reference evidence="7 8" key="1">
    <citation type="submission" date="2014-05" db="EMBL/GenBank/DDBJ databases">
        <title>Draft Genome Sequence of Nitratireductor basaltis Strain UMTGB225, A Marine Bacterium Isolated from Green Barrel Tunicate.</title>
        <authorList>
            <person name="Gan H.Y."/>
        </authorList>
    </citation>
    <scope>NUCLEOTIDE SEQUENCE [LARGE SCALE GENOMIC DNA]</scope>
    <source>
        <strain evidence="7 8">UMTGB225</strain>
    </source>
</reference>
<proteinExistence type="inferred from homology"/>
<feature type="transmembrane region" description="Helical" evidence="6">
    <location>
        <begin position="200"/>
        <end position="223"/>
    </location>
</feature>
<evidence type="ECO:0000256" key="2">
    <source>
        <dbReference type="ARBA" id="ARBA00009773"/>
    </source>
</evidence>
<organism evidence="7 8">
    <name type="scientific">Nitratireductor basaltis</name>
    <dbReference type="NCBI Taxonomy" id="472175"/>
    <lineage>
        <taxon>Bacteria</taxon>
        <taxon>Pseudomonadati</taxon>
        <taxon>Pseudomonadota</taxon>
        <taxon>Alphaproteobacteria</taxon>
        <taxon>Hyphomicrobiales</taxon>
        <taxon>Phyllobacteriaceae</taxon>
        <taxon>Nitratireductor</taxon>
    </lineage>
</organism>
<dbReference type="RefSeq" id="WP_036480706.1">
    <property type="nucleotide sequence ID" value="NZ_JMQM01000001.1"/>
</dbReference>
<evidence type="ECO:0000313" key="8">
    <source>
        <dbReference type="Proteomes" id="UP000053675"/>
    </source>
</evidence>
<feature type="transmembrane region" description="Helical" evidence="6">
    <location>
        <begin position="229"/>
        <end position="258"/>
    </location>
</feature>
<accession>A0A084UAZ8</accession>
<dbReference type="Proteomes" id="UP000053675">
    <property type="component" value="Unassembled WGS sequence"/>
</dbReference>
<dbReference type="eggNOG" id="COG0628">
    <property type="taxonomic scope" value="Bacteria"/>
</dbReference>
<evidence type="ECO:0000313" key="7">
    <source>
        <dbReference type="EMBL" id="KFB10134.1"/>
    </source>
</evidence>
<evidence type="ECO:0008006" key="9">
    <source>
        <dbReference type="Google" id="ProtNLM"/>
    </source>
</evidence>
<dbReference type="Pfam" id="PF01594">
    <property type="entry name" value="AI-2E_transport"/>
    <property type="match status" value="1"/>
</dbReference>
<keyword evidence="3 6" id="KW-0812">Transmembrane</keyword>
<dbReference type="AlphaFoldDB" id="A0A084UAZ8"/>
<sequence length="357" mass="38749">MKASKESGHDLADFAYRLFIVALFIAGFAALWFLRNLVLLIFSAILVAIVLTSLTLLLKRWVPVGRTAAFLSVSIFIILLIAAFIMLVGAQLASQLSELWQRLPDLIRPLETWLGLENVEEWLSSRVESMVSQTSFINRIAGFSSAAAGVIGNILLVLIAGFYFGFHPQLYLGGVLYLFPEYKRNHVHETLRAAATALQLWLAGQLVAMVVVGLLTFAGLWALGLESALALGFIAGVLEFIPFVGPILAAAPGIAIALSQSPEMALWVTGLYILIQQVEGNVLNPLIQQQTVTLPPAVTLFAVLAFGILFGPLGILLATPLAVLCLVTIKQLWMRDTLDEDVALPGEESALADEERK</sequence>
<comment type="similarity">
    <text evidence="2">Belongs to the autoinducer-2 exporter (AI-2E) (TC 2.A.86) family.</text>
</comment>
<evidence type="ECO:0000256" key="1">
    <source>
        <dbReference type="ARBA" id="ARBA00004141"/>
    </source>
</evidence>